<feature type="domain" description="BRCT" evidence="8">
    <location>
        <begin position="1018"/>
        <end position="1096"/>
    </location>
</feature>
<keyword evidence="3" id="KW-0067">ATP-binding</keyword>
<evidence type="ECO:0000256" key="2">
    <source>
        <dbReference type="ARBA" id="ARBA00022741"/>
    </source>
</evidence>
<protein>
    <recommendedName>
        <fullName evidence="8">BRCT domain-containing protein</fullName>
    </recommendedName>
</protein>
<dbReference type="GO" id="GO:0005874">
    <property type="term" value="C:microtubule"/>
    <property type="evidence" value="ECO:0007669"/>
    <property type="project" value="UniProtKB-KW"/>
</dbReference>
<feature type="region of interest" description="Disordered" evidence="7">
    <location>
        <begin position="1"/>
        <end position="40"/>
    </location>
</feature>
<feature type="coiled-coil region" evidence="6">
    <location>
        <begin position="293"/>
        <end position="440"/>
    </location>
</feature>
<evidence type="ECO:0000256" key="3">
    <source>
        <dbReference type="ARBA" id="ARBA00022840"/>
    </source>
</evidence>
<feature type="compositionally biased region" description="Low complexity" evidence="7">
    <location>
        <begin position="892"/>
        <end position="903"/>
    </location>
</feature>
<dbReference type="SUPFAM" id="SSF52113">
    <property type="entry name" value="BRCT domain"/>
    <property type="match status" value="1"/>
</dbReference>
<evidence type="ECO:0000256" key="7">
    <source>
        <dbReference type="SAM" id="MobiDB-lite"/>
    </source>
</evidence>
<dbReference type="PANTHER" id="PTHR37739:SF16">
    <property type="entry name" value="KINESIN-LIKE PROTEIN"/>
    <property type="match status" value="1"/>
</dbReference>
<dbReference type="PANTHER" id="PTHR37739">
    <property type="entry name" value="KINESIN-LIKE PROTEIN KIN-12D"/>
    <property type="match status" value="1"/>
</dbReference>
<sequence>MLTRPEHPSYFGSLNPQGCPTPSTTDPGSPIISWTQPEPSLPAAQSPLLLAADTDQRKAAVRECLKFIQHLQQILDATDPLTSIGQDKGKVPGPKGSKTHATESPASLDSPEIPEISGLKDGGIETIKSQLANLVGTGEKWTQAYQELRQLYERLQGKWRVIQETVMEPTTGSEGAPMDPATADVAAEEESRLATVPVDPDTLSVDSKRSSVCEEPHSQRFQSKFRQYKDHLLHLQNSGIDKLGKAAGRYFQRLETICCDLNEEAGELEQRIATLQGLREQDQAILIEKDRTLSRYVENATTLEQYLDQLRETLAQEKAQREALEAQLARSHTSIKRELEDAQRQCSDYQTRVEGLQIDLDLRGTEVTTERQRAQRCQAALDTANQQLGQVQRDYDTLKASSEATQSVHHDALQTKDIQIRQLQATAQERQAEAQRTSAELGRCTLQLKQRETELVDVRATLELQTAQKQRWDTLARHSLVPLGFNSDLPLDLELPRFAESLRETRTRHEREISQHVRQLEEHRKAHAAQAAAYREQEQRLQGELEQMRTSHAALQSEYQAAGKVFQKTHQAKLDLERQLARAEAECHNLGQAAHDQRHTLQSQQRLQLETDQYRRALLQTTARCEALMARFTQQIRDEDQRTVALRSRVQGLESRLISLGRSWRVHVSGHRSLNAKWQAGVKQIKEAESKLNAEIRQHAETRQTLRRMEDQYHLASDSQGVHSDTIRRLEDRCLYWQEKVRTLQKSVTGAMEDKSRAMMDAQRAQLELEQRKMEDWGTGSTCGSLLGGAGGNAPSVTSVSSMVRRRRFQTTGGARGHPYPTGPTLLGPGPMSPSAGSTTHIPPPASSSTSTAANTPRERNVFRTPALPVSMTSSTTDISPDMLNSRTRPISSLSVVSHPSDSASDRFWTPTPTLKRKNSGDSDKSVYSARSSIYSRRSTFLGSRPPVYTPTYDGLGSLASSGTNNLTPHSSMPPPAFPLARPATAGTSTVLEAGKRIRVAFSGFDHDDASPYDRRMRDRLSNQITALGGEVVHGIRDLGDSLQGRITHLITPTRNRTFKMLAAALASIWIITDGDTWITESTRVGRFVSEAPYGNRHTTKPFAGKTLYIAPSFRQHADNANRVANGRRLFTEYGEGSTTDNPDEADYCLVDTGDTTVFSRGQAINYAQFIGMIPGSEVRVSASSTLPR</sequence>
<dbReference type="Proteomes" id="UP000268162">
    <property type="component" value="Unassembled WGS sequence"/>
</dbReference>
<dbReference type="InterPro" id="IPR001357">
    <property type="entry name" value="BRCT_dom"/>
</dbReference>
<feature type="coiled-coil region" evidence="6">
    <location>
        <begin position="499"/>
        <end position="593"/>
    </location>
</feature>
<accession>A0A4P9ZTS9</accession>
<evidence type="ECO:0000256" key="4">
    <source>
        <dbReference type="ARBA" id="ARBA00023054"/>
    </source>
</evidence>
<feature type="coiled-coil region" evidence="6">
    <location>
        <begin position="682"/>
        <end position="712"/>
    </location>
</feature>
<feature type="region of interest" description="Disordered" evidence="7">
    <location>
        <begin position="780"/>
        <end position="926"/>
    </location>
</feature>
<feature type="compositionally biased region" description="Polar residues" evidence="7">
    <location>
        <begin position="12"/>
        <end position="35"/>
    </location>
</feature>
<dbReference type="AlphaFoldDB" id="A0A4P9ZTS9"/>
<dbReference type="PROSITE" id="PS50172">
    <property type="entry name" value="BRCT"/>
    <property type="match status" value="1"/>
</dbReference>
<feature type="region of interest" description="Disordered" evidence="7">
    <location>
        <begin position="81"/>
        <end position="121"/>
    </location>
</feature>
<dbReference type="InterPro" id="IPR044986">
    <property type="entry name" value="KIF15/KIN-12"/>
</dbReference>
<proteinExistence type="predicted"/>
<evidence type="ECO:0000313" key="9">
    <source>
        <dbReference type="EMBL" id="RKP36954.1"/>
    </source>
</evidence>
<reference evidence="10" key="1">
    <citation type="journal article" date="2018" name="Nat. Microbiol.">
        <title>Leveraging single-cell genomics to expand the fungal tree of life.</title>
        <authorList>
            <person name="Ahrendt S.R."/>
            <person name="Quandt C.A."/>
            <person name="Ciobanu D."/>
            <person name="Clum A."/>
            <person name="Salamov A."/>
            <person name="Andreopoulos B."/>
            <person name="Cheng J.F."/>
            <person name="Woyke T."/>
            <person name="Pelin A."/>
            <person name="Henrissat B."/>
            <person name="Reynolds N.K."/>
            <person name="Benny G.L."/>
            <person name="Smith M.E."/>
            <person name="James T.Y."/>
            <person name="Grigoriev I.V."/>
        </authorList>
    </citation>
    <scope>NUCLEOTIDE SEQUENCE [LARGE SCALE GENOMIC DNA]</scope>
    <source>
        <strain evidence="10">RSA 468</strain>
    </source>
</reference>
<gene>
    <name evidence="9" type="ORF">BJ085DRAFT_40352</name>
</gene>
<evidence type="ECO:0000256" key="1">
    <source>
        <dbReference type="ARBA" id="ARBA00022701"/>
    </source>
</evidence>
<keyword evidence="10" id="KW-1185">Reference proteome</keyword>
<dbReference type="SMART" id="SM00292">
    <property type="entry name" value="BRCT"/>
    <property type="match status" value="1"/>
</dbReference>
<feature type="compositionally biased region" description="Low complexity" evidence="7">
    <location>
        <begin position="847"/>
        <end position="856"/>
    </location>
</feature>
<keyword evidence="4 6" id="KW-0175">Coiled coil</keyword>
<feature type="compositionally biased region" description="Polar residues" evidence="7">
    <location>
        <begin position="871"/>
        <end position="891"/>
    </location>
</feature>
<keyword evidence="1" id="KW-0493">Microtubule</keyword>
<dbReference type="EMBL" id="ML002567">
    <property type="protein sequence ID" value="RKP36954.1"/>
    <property type="molecule type" value="Genomic_DNA"/>
</dbReference>
<evidence type="ECO:0000313" key="10">
    <source>
        <dbReference type="Proteomes" id="UP000268162"/>
    </source>
</evidence>
<evidence type="ECO:0000256" key="5">
    <source>
        <dbReference type="ARBA" id="ARBA00023175"/>
    </source>
</evidence>
<dbReference type="InterPro" id="IPR036420">
    <property type="entry name" value="BRCT_dom_sf"/>
</dbReference>
<dbReference type="Gene3D" id="3.40.50.10190">
    <property type="entry name" value="BRCT domain"/>
    <property type="match status" value="1"/>
</dbReference>
<keyword evidence="2" id="KW-0547">Nucleotide-binding</keyword>
<evidence type="ECO:0000256" key="6">
    <source>
        <dbReference type="SAM" id="Coils"/>
    </source>
</evidence>
<dbReference type="GO" id="GO:0005524">
    <property type="term" value="F:ATP binding"/>
    <property type="evidence" value="ECO:0007669"/>
    <property type="project" value="UniProtKB-KW"/>
</dbReference>
<keyword evidence="5" id="KW-0505">Motor protein</keyword>
<name>A0A4P9ZTS9_9FUNG</name>
<evidence type="ECO:0000259" key="8">
    <source>
        <dbReference type="PROSITE" id="PS50172"/>
    </source>
</evidence>
<organism evidence="9 10">
    <name type="scientific">Dimargaris cristalligena</name>
    <dbReference type="NCBI Taxonomy" id="215637"/>
    <lineage>
        <taxon>Eukaryota</taxon>
        <taxon>Fungi</taxon>
        <taxon>Fungi incertae sedis</taxon>
        <taxon>Zoopagomycota</taxon>
        <taxon>Kickxellomycotina</taxon>
        <taxon>Dimargaritomycetes</taxon>
        <taxon>Dimargaritales</taxon>
        <taxon>Dimargaritaceae</taxon>
        <taxon>Dimargaris</taxon>
    </lineage>
</organism>